<organism evidence="1">
    <name type="scientific">marine sediment metagenome</name>
    <dbReference type="NCBI Taxonomy" id="412755"/>
    <lineage>
        <taxon>unclassified sequences</taxon>
        <taxon>metagenomes</taxon>
        <taxon>ecological metagenomes</taxon>
    </lineage>
</organism>
<evidence type="ECO:0000313" key="1">
    <source>
        <dbReference type="EMBL" id="GAG84853.1"/>
    </source>
</evidence>
<accession>X1BLA7</accession>
<dbReference type="AlphaFoldDB" id="X1BLA7"/>
<name>X1BLA7_9ZZZZ</name>
<gene>
    <name evidence="1" type="ORF">S01H4_24339</name>
</gene>
<comment type="caution">
    <text evidence="1">The sequence shown here is derived from an EMBL/GenBank/DDBJ whole genome shotgun (WGS) entry which is preliminary data.</text>
</comment>
<proteinExistence type="predicted"/>
<reference evidence="1" key="1">
    <citation type="journal article" date="2014" name="Front. Microbiol.">
        <title>High frequency of phylogenetically diverse reductive dehalogenase-homologous genes in deep subseafloor sedimentary metagenomes.</title>
        <authorList>
            <person name="Kawai M."/>
            <person name="Futagami T."/>
            <person name="Toyoda A."/>
            <person name="Takaki Y."/>
            <person name="Nishi S."/>
            <person name="Hori S."/>
            <person name="Arai W."/>
            <person name="Tsubouchi T."/>
            <person name="Morono Y."/>
            <person name="Uchiyama I."/>
            <person name="Ito T."/>
            <person name="Fujiyama A."/>
            <person name="Inagaki F."/>
            <person name="Takami H."/>
        </authorList>
    </citation>
    <scope>NUCLEOTIDE SEQUENCE</scope>
    <source>
        <strain evidence="1">Expedition CK06-06</strain>
    </source>
</reference>
<feature type="non-terminal residue" evidence="1">
    <location>
        <position position="71"/>
    </location>
</feature>
<protein>
    <submittedName>
        <fullName evidence="1">Uncharacterized protein</fullName>
    </submittedName>
</protein>
<sequence length="71" mass="8027">MNRNSLVKKGLVVGIILLFVGAYNISSITDYDKDVENTDYIIDKNETLNTKNNDYDNLMEQVIENGVISNN</sequence>
<dbReference type="EMBL" id="BART01011419">
    <property type="protein sequence ID" value="GAG84853.1"/>
    <property type="molecule type" value="Genomic_DNA"/>
</dbReference>